<evidence type="ECO:0000256" key="1">
    <source>
        <dbReference type="SAM" id="MobiDB-lite"/>
    </source>
</evidence>
<protein>
    <submittedName>
        <fullName evidence="2">PIR Superfamily Protein</fullName>
    </submittedName>
</protein>
<dbReference type="InterPro" id="IPR008780">
    <property type="entry name" value="Plasmodium_Vir"/>
</dbReference>
<accession>A0A1A8W874</accession>
<evidence type="ECO:0000313" key="3">
    <source>
        <dbReference type="EMBL" id="SBT00147.1"/>
    </source>
</evidence>
<dbReference type="Pfam" id="PF05795">
    <property type="entry name" value="Plasmodium_Vir"/>
    <property type="match status" value="1"/>
</dbReference>
<sequence length="327" mass="38020">MGTEDDPDISGLPSNLIYYKLDNASNDYINHENHFWKTAIKNHHMKNLTIFDSLAKGSLYISSLDNEDIFYDQRWNYLYFWAGSKVLESSESSSFYDTMHLINTVKSYIDKTNKYNDEMLKINTDKFKELKEIYDYFQNYESIKAKISPINPDCTLPFKEYVEKSYNTYNDMNGKCAGNHEDDHCKIFHSFVSKYKMKDITKLTCNGTKVPQLQDQMDYTEYAHDLERNLPSRGQSPQMPPASRGLHPSPGSTNAISTVLPLLGTVSILFVWFKFSPLGSWLYNSIFKKKFIGKYEQEEEPEILEYPYSFAHRNVADSAHNIAYHTT</sequence>
<dbReference type="EMBL" id="FLQV01001735">
    <property type="protein sequence ID" value="SBT00147.1"/>
    <property type="molecule type" value="Genomic_DNA"/>
</dbReference>
<feature type="region of interest" description="Disordered" evidence="1">
    <location>
        <begin position="229"/>
        <end position="250"/>
    </location>
</feature>
<proteinExistence type="predicted"/>
<reference evidence="2" key="1">
    <citation type="submission" date="2016-05" db="EMBL/GenBank/DDBJ databases">
        <authorList>
            <person name="Lavstsen T."/>
            <person name="Jespersen J.S."/>
        </authorList>
    </citation>
    <scope>NUCLEOTIDE SEQUENCE [LARGE SCALE GENOMIC DNA]</scope>
</reference>
<dbReference type="EMBL" id="FLQU01000688">
    <property type="protein sequence ID" value="SBS89212.1"/>
    <property type="molecule type" value="Genomic_DNA"/>
</dbReference>
<dbReference type="Proteomes" id="UP000078560">
    <property type="component" value="Unassembled WGS sequence"/>
</dbReference>
<dbReference type="AlphaFoldDB" id="A0A1A8W874"/>
<reference evidence="4 5" key="2">
    <citation type="submission" date="2016-05" db="EMBL/GenBank/DDBJ databases">
        <authorList>
            <person name="Naeem Raeece"/>
        </authorList>
    </citation>
    <scope>NUCLEOTIDE SEQUENCE [LARGE SCALE GENOMIC DNA]</scope>
</reference>
<evidence type="ECO:0000313" key="5">
    <source>
        <dbReference type="Proteomes" id="UP000078560"/>
    </source>
</evidence>
<name>A0A1A8W874_PLAOA</name>
<evidence type="ECO:0000313" key="4">
    <source>
        <dbReference type="Proteomes" id="UP000078546"/>
    </source>
</evidence>
<dbReference type="Proteomes" id="UP000078546">
    <property type="component" value="Unassembled WGS sequence"/>
</dbReference>
<evidence type="ECO:0000313" key="2">
    <source>
        <dbReference type="EMBL" id="SBS89212.1"/>
    </source>
</evidence>
<gene>
    <name evidence="3" type="ORF">POVCU1_057900</name>
    <name evidence="2" type="ORF">POVCU2_0053120</name>
</gene>
<organism evidence="2 5">
    <name type="scientific">Plasmodium ovale curtisi</name>
    <dbReference type="NCBI Taxonomy" id="864141"/>
    <lineage>
        <taxon>Eukaryota</taxon>
        <taxon>Sar</taxon>
        <taxon>Alveolata</taxon>
        <taxon>Apicomplexa</taxon>
        <taxon>Aconoidasida</taxon>
        <taxon>Haemosporida</taxon>
        <taxon>Plasmodiidae</taxon>
        <taxon>Plasmodium</taxon>
        <taxon>Plasmodium (Plasmodium)</taxon>
    </lineage>
</organism>